<organism evidence="1 2">
    <name type="scientific">Goekera deserti</name>
    <dbReference type="NCBI Taxonomy" id="2497753"/>
    <lineage>
        <taxon>Bacteria</taxon>
        <taxon>Bacillati</taxon>
        <taxon>Actinomycetota</taxon>
        <taxon>Actinomycetes</taxon>
        <taxon>Geodermatophilales</taxon>
        <taxon>Geodermatophilaceae</taxon>
        <taxon>Goekera</taxon>
    </lineage>
</organism>
<name>A0A7K3W8L8_9ACTN</name>
<dbReference type="AlphaFoldDB" id="A0A7K3W8L8"/>
<sequence>MVFRGTWAVGAGLLTPDQLRSSAWRRVRHDVYAHVDQERTHRLYARGTALVMPPGAAFGGRTAADLWGVRGLVGPDDPVEVLLPPGTRWSPAPGVRVRAADLSGDVVRQGPWLRWTDRVRTAVDLARSGAPDPDEVVVLLDRLVHAGMVDLGDVRRAVAALPRCRGSRQAREVVGWADGLAQSPQETRLRLVLQRAGLSSVAQHVVLHRGVFVARVDFAWPEHRLAVEYDGLWHRDPQQFVADRRRLNALLAAGWRVVFVTAADLHRPAGMLVRVHSALAS</sequence>
<dbReference type="RefSeq" id="WP_152731702.1">
    <property type="nucleotide sequence ID" value="NZ_JAABOZ010000006.1"/>
</dbReference>
<dbReference type="EMBL" id="JAAGWK010000005">
    <property type="protein sequence ID" value="NEL52686.1"/>
    <property type="molecule type" value="Genomic_DNA"/>
</dbReference>
<reference evidence="1 2" key="1">
    <citation type="submission" date="2020-02" db="EMBL/GenBank/DDBJ databases">
        <title>The whole genome sequence of CPCC 205119.</title>
        <authorList>
            <person name="Jiang Z."/>
        </authorList>
    </citation>
    <scope>NUCLEOTIDE SEQUENCE [LARGE SCALE GENOMIC DNA]</scope>
    <source>
        <strain evidence="1 2">CPCC 205119</strain>
    </source>
</reference>
<accession>A0A7K3W8L8</accession>
<dbReference type="Gene3D" id="3.40.960.10">
    <property type="entry name" value="VSR Endonuclease"/>
    <property type="match status" value="1"/>
</dbReference>
<evidence type="ECO:0000313" key="2">
    <source>
        <dbReference type="Proteomes" id="UP000470470"/>
    </source>
</evidence>
<evidence type="ECO:0008006" key="3">
    <source>
        <dbReference type="Google" id="ProtNLM"/>
    </source>
</evidence>
<comment type="caution">
    <text evidence="1">The sequence shown here is derived from an EMBL/GenBank/DDBJ whole genome shotgun (WGS) entry which is preliminary data.</text>
</comment>
<gene>
    <name evidence="1" type="ORF">G1H19_01475</name>
</gene>
<dbReference type="InterPro" id="IPR011335">
    <property type="entry name" value="Restrct_endonuc-II-like"/>
</dbReference>
<keyword evidence="2" id="KW-1185">Reference proteome</keyword>
<protein>
    <recommendedName>
        <fullName evidence="3">DUF559 domain-containing protein</fullName>
    </recommendedName>
</protein>
<dbReference type="Proteomes" id="UP000470470">
    <property type="component" value="Unassembled WGS sequence"/>
</dbReference>
<proteinExistence type="predicted"/>
<dbReference type="SUPFAM" id="SSF52980">
    <property type="entry name" value="Restriction endonuclease-like"/>
    <property type="match status" value="1"/>
</dbReference>
<evidence type="ECO:0000313" key="1">
    <source>
        <dbReference type="EMBL" id="NEL52686.1"/>
    </source>
</evidence>